<dbReference type="OrthoDB" id="1198072at2"/>
<keyword evidence="1" id="KW-0175">Coiled coil</keyword>
<dbReference type="KEGG" id="taj:C1A40_04145"/>
<gene>
    <name evidence="3" type="ORF">C1A40_04145</name>
</gene>
<dbReference type="RefSeq" id="WP_102994794.1">
    <property type="nucleotide sequence ID" value="NZ_CP025938.1"/>
</dbReference>
<accession>A0A2I7SFS7</accession>
<feature type="coiled-coil region" evidence="1">
    <location>
        <begin position="18"/>
        <end position="49"/>
    </location>
</feature>
<evidence type="ECO:0008006" key="5">
    <source>
        <dbReference type="Google" id="ProtNLM"/>
    </source>
</evidence>
<feature type="chain" id="PRO_5014319035" description="DUF3078 domain-containing protein" evidence="2">
    <location>
        <begin position="20"/>
        <end position="314"/>
    </location>
</feature>
<evidence type="ECO:0000256" key="1">
    <source>
        <dbReference type="SAM" id="Coils"/>
    </source>
</evidence>
<name>A0A2I7SFS7_9FLAO</name>
<organism evidence="3 4">
    <name type="scientific">Pseudotamlana carrageenivorans</name>
    <dbReference type="NCBI Taxonomy" id="2069432"/>
    <lineage>
        <taxon>Bacteria</taxon>
        <taxon>Pseudomonadati</taxon>
        <taxon>Bacteroidota</taxon>
        <taxon>Flavobacteriia</taxon>
        <taxon>Flavobacteriales</taxon>
        <taxon>Flavobacteriaceae</taxon>
        <taxon>Pseudotamlana</taxon>
    </lineage>
</organism>
<evidence type="ECO:0000313" key="3">
    <source>
        <dbReference type="EMBL" id="AUS04714.1"/>
    </source>
</evidence>
<keyword evidence="2" id="KW-0732">Signal</keyword>
<keyword evidence="4" id="KW-1185">Reference proteome</keyword>
<evidence type="ECO:0000313" key="4">
    <source>
        <dbReference type="Proteomes" id="UP000236592"/>
    </source>
</evidence>
<protein>
    <recommendedName>
        <fullName evidence="5">DUF3078 domain-containing protein</fullName>
    </recommendedName>
</protein>
<feature type="signal peptide" evidence="2">
    <location>
        <begin position="1"/>
        <end position="19"/>
    </location>
</feature>
<dbReference type="InterPro" id="IPR021428">
    <property type="entry name" value="DUF3078"/>
</dbReference>
<dbReference type="AlphaFoldDB" id="A0A2I7SFS7"/>
<evidence type="ECO:0000256" key="2">
    <source>
        <dbReference type="SAM" id="SignalP"/>
    </source>
</evidence>
<dbReference type="Proteomes" id="UP000236592">
    <property type="component" value="Chromosome"/>
</dbReference>
<dbReference type="Pfam" id="PF11276">
    <property type="entry name" value="DUF3078"/>
    <property type="match status" value="1"/>
</dbReference>
<sequence>MKRMLLICAFFMSFIFLNAQTKEELEALKSQKEDSISALQSEFNALKKQIEKYPGWHYGAFGTIGANFSEFNNWYAQGSPNNSAGNINITVNPFAKLNHEKYFWYNTANINLSWVKFDDKDDPNDDDSYRQATDVFTLTSLYGYKISKTLAASTLGEYRTTLLNNFNDPGYLDLGIGITWTPISDLVVVIHPLNYNIVFSSESTVFDSSLGTKIVANYAKSIGKLKLKSNLSMFQSYKSSDLSNWTWTNTFAYEVWKGIGLGFEFGLRDNKQEALNFALDNYDPSAIPAQTEPTFDNVDNDLQTYWTFGLSYAF</sequence>
<reference evidence="4" key="1">
    <citation type="submission" date="2018-01" db="EMBL/GenBank/DDBJ databases">
        <title>Complete genome of Tamlana sp. UJ94.</title>
        <authorList>
            <person name="Jung J."/>
            <person name="Chung D."/>
            <person name="Bae S.S."/>
            <person name="Baek K."/>
        </authorList>
    </citation>
    <scope>NUCLEOTIDE SEQUENCE [LARGE SCALE GENOMIC DNA]</scope>
    <source>
        <strain evidence="4">UJ94</strain>
    </source>
</reference>
<proteinExistence type="predicted"/>
<dbReference type="EMBL" id="CP025938">
    <property type="protein sequence ID" value="AUS04714.1"/>
    <property type="molecule type" value="Genomic_DNA"/>
</dbReference>